<keyword evidence="5 6" id="KW-0472">Membrane</keyword>
<dbReference type="EMBL" id="JBHSRF010000019">
    <property type="protein sequence ID" value="MFC6082687.1"/>
    <property type="molecule type" value="Genomic_DNA"/>
</dbReference>
<keyword evidence="8" id="KW-1185">Reference proteome</keyword>
<feature type="transmembrane region" description="Helical" evidence="6">
    <location>
        <begin position="26"/>
        <end position="43"/>
    </location>
</feature>
<feature type="transmembrane region" description="Helical" evidence="6">
    <location>
        <begin position="63"/>
        <end position="85"/>
    </location>
</feature>
<evidence type="ECO:0000256" key="5">
    <source>
        <dbReference type="ARBA" id="ARBA00023136"/>
    </source>
</evidence>
<organism evidence="7 8">
    <name type="scientific">Sphaerisporangium aureirubrum</name>
    <dbReference type="NCBI Taxonomy" id="1544736"/>
    <lineage>
        <taxon>Bacteria</taxon>
        <taxon>Bacillati</taxon>
        <taxon>Actinomycetota</taxon>
        <taxon>Actinomycetes</taxon>
        <taxon>Streptosporangiales</taxon>
        <taxon>Streptosporangiaceae</taxon>
        <taxon>Sphaerisporangium</taxon>
    </lineage>
</organism>
<keyword evidence="2" id="KW-1003">Cell membrane</keyword>
<accession>A0ABW1NJG6</accession>
<dbReference type="Pfam" id="PF03706">
    <property type="entry name" value="LPG_synthase_TM"/>
    <property type="match status" value="1"/>
</dbReference>
<dbReference type="InterPro" id="IPR022791">
    <property type="entry name" value="L-PG_synthase/AglD"/>
</dbReference>
<keyword evidence="4 6" id="KW-1133">Transmembrane helix</keyword>
<feature type="transmembrane region" description="Helical" evidence="6">
    <location>
        <begin position="272"/>
        <end position="293"/>
    </location>
</feature>
<reference evidence="8" key="1">
    <citation type="journal article" date="2019" name="Int. J. Syst. Evol. Microbiol.">
        <title>The Global Catalogue of Microorganisms (GCM) 10K type strain sequencing project: providing services to taxonomists for standard genome sequencing and annotation.</title>
        <authorList>
            <consortium name="The Broad Institute Genomics Platform"/>
            <consortium name="The Broad Institute Genome Sequencing Center for Infectious Disease"/>
            <person name="Wu L."/>
            <person name="Ma J."/>
        </authorList>
    </citation>
    <scope>NUCLEOTIDE SEQUENCE [LARGE SCALE GENOMIC DNA]</scope>
    <source>
        <strain evidence="8">JCM 30346</strain>
    </source>
</reference>
<evidence type="ECO:0000256" key="6">
    <source>
        <dbReference type="SAM" id="Phobius"/>
    </source>
</evidence>
<feature type="transmembrane region" description="Helical" evidence="6">
    <location>
        <begin position="137"/>
        <end position="161"/>
    </location>
</feature>
<evidence type="ECO:0000256" key="2">
    <source>
        <dbReference type="ARBA" id="ARBA00022475"/>
    </source>
</evidence>
<evidence type="ECO:0000313" key="8">
    <source>
        <dbReference type="Proteomes" id="UP001596137"/>
    </source>
</evidence>
<feature type="transmembrane region" description="Helical" evidence="6">
    <location>
        <begin position="167"/>
        <end position="193"/>
    </location>
</feature>
<keyword evidence="3 6" id="KW-0812">Transmembrane</keyword>
<feature type="transmembrane region" description="Helical" evidence="6">
    <location>
        <begin position="214"/>
        <end position="236"/>
    </location>
</feature>
<evidence type="ECO:0000256" key="3">
    <source>
        <dbReference type="ARBA" id="ARBA00022692"/>
    </source>
</evidence>
<evidence type="ECO:0000256" key="4">
    <source>
        <dbReference type="ARBA" id="ARBA00022989"/>
    </source>
</evidence>
<gene>
    <name evidence="7" type="ORF">ACFP1K_16075</name>
</gene>
<sequence length="322" mass="32535">MTADPSTVRGVVAAPGPRRRRGLRRVLTGAGAAVLLVFAWYALGDLDWSVLTAVADPGDLVLLGAAFAVNALGLALAMLAWRALVVALGSPLDVRTGARIYFVGVLAKFVPGRVWTLAANIRMGQAAGVPPARMATVYLLITLTAVLTGVAVGLVAAPAVLGGAGLWTALAVVPLAVLLARPGLVHRVAVAAARVLRRPAPQREADAAGIRRTIVGQALSWVVAGVQLWLVAVAAGAPPLRALPLCLGAFSLAAVAGTLVVVVPDGLGVREAILMGALAALLPLPAAGAVVVGSRLVCTLSEVACAGAVLLATGIPRGRRSR</sequence>
<feature type="transmembrane region" description="Helical" evidence="6">
    <location>
        <begin position="242"/>
        <end position="263"/>
    </location>
</feature>
<evidence type="ECO:0000313" key="7">
    <source>
        <dbReference type="EMBL" id="MFC6082687.1"/>
    </source>
</evidence>
<proteinExistence type="predicted"/>
<dbReference type="RefSeq" id="WP_380753289.1">
    <property type="nucleotide sequence ID" value="NZ_JBHSRF010000019.1"/>
</dbReference>
<comment type="subcellular location">
    <subcellularLocation>
        <location evidence="1">Cell membrane</location>
        <topology evidence="1">Multi-pass membrane protein</topology>
    </subcellularLocation>
</comment>
<protein>
    <submittedName>
        <fullName evidence="7">Lysylphosphatidylglycerol synthase domain-containing protein</fullName>
    </submittedName>
</protein>
<evidence type="ECO:0000256" key="1">
    <source>
        <dbReference type="ARBA" id="ARBA00004651"/>
    </source>
</evidence>
<name>A0ABW1NJG6_9ACTN</name>
<dbReference type="Proteomes" id="UP001596137">
    <property type="component" value="Unassembled WGS sequence"/>
</dbReference>
<comment type="caution">
    <text evidence="7">The sequence shown here is derived from an EMBL/GenBank/DDBJ whole genome shotgun (WGS) entry which is preliminary data.</text>
</comment>